<name>A0A8J2X4S2_9STRA</name>
<dbReference type="EMBL" id="CAKKNE010000004">
    <property type="protein sequence ID" value="CAH0374681.1"/>
    <property type="molecule type" value="Genomic_DNA"/>
</dbReference>
<comment type="caution">
    <text evidence="2">The sequence shown here is derived from an EMBL/GenBank/DDBJ whole genome shotgun (WGS) entry which is preliminary data.</text>
</comment>
<dbReference type="AlphaFoldDB" id="A0A8J2X4S2"/>
<keyword evidence="1" id="KW-1133">Transmembrane helix</keyword>
<keyword evidence="1" id="KW-0812">Transmembrane</keyword>
<organism evidence="2 3">
    <name type="scientific">Pelagomonas calceolata</name>
    <dbReference type="NCBI Taxonomy" id="35677"/>
    <lineage>
        <taxon>Eukaryota</taxon>
        <taxon>Sar</taxon>
        <taxon>Stramenopiles</taxon>
        <taxon>Ochrophyta</taxon>
        <taxon>Pelagophyceae</taxon>
        <taxon>Pelagomonadales</taxon>
        <taxon>Pelagomonadaceae</taxon>
        <taxon>Pelagomonas</taxon>
    </lineage>
</organism>
<reference evidence="2" key="1">
    <citation type="submission" date="2021-11" db="EMBL/GenBank/DDBJ databases">
        <authorList>
            <consortium name="Genoscope - CEA"/>
            <person name="William W."/>
        </authorList>
    </citation>
    <scope>NUCLEOTIDE SEQUENCE</scope>
</reference>
<feature type="transmembrane region" description="Helical" evidence="1">
    <location>
        <begin position="192"/>
        <end position="209"/>
    </location>
</feature>
<keyword evidence="3" id="KW-1185">Reference proteome</keyword>
<sequence>MLATSFDLNHPADPSTLSRDLKIASAALLIPYALYASRVTEPKRRAWLLTLITASTCGPLALGVVLAHVWPTFDAAAQFTDAPAATFACRFFVTFLVLDCAVGAVHYPKQFHLFEGWFHHAAYALFFSWGLTRRASVGFASTLAMEIPTALLALGKCFPACRLDLPYGVSFAAFRVGLNLYLLAQWYGNGLFLWPCAVATLALHSHWFWRWCKSYGRRAAKDEAPSNPL</sequence>
<evidence type="ECO:0000313" key="3">
    <source>
        <dbReference type="Proteomes" id="UP000789595"/>
    </source>
</evidence>
<gene>
    <name evidence="2" type="ORF">PECAL_4P19800</name>
</gene>
<protein>
    <recommendedName>
        <fullName evidence="4">TLC domain-containing protein</fullName>
    </recommendedName>
</protein>
<keyword evidence="1" id="KW-0472">Membrane</keyword>
<evidence type="ECO:0000313" key="2">
    <source>
        <dbReference type="EMBL" id="CAH0374681.1"/>
    </source>
</evidence>
<feature type="transmembrane region" description="Helical" evidence="1">
    <location>
        <begin position="82"/>
        <end position="105"/>
    </location>
</feature>
<dbReference type="OrthoDB" id="341353at2759"/>
<evidence type="ECO:0008006" key="4">
    <source>
        <dbReference type="Google" id="ProtNLM"/>
    </source>
</evidence>
<proteinExistence type="predicted"/>
<feature type="transmembrane region" description="Helical" evidence="1">
    <location>
        <begin position="48"/>
        <end position="70"/>
    </location>
</feature>
<accession>A0A8J2X4S2</accession>
<evidence type="ECO:0000256" key="1">
    <source>
        <dbReference type="SAM" id="Phobius"/>
    </source>
</evidence>
<feature type="transmembrane region" description="Helical" evidence="1">
    <location>
        <begin position="112"/>
        <end position="131"/>
    </location>
</feature>
<dbReference type="Proteomes" id="UP000789595">
    <property type="component" value="Unassembled WGS sequence"/>
</dbReference>